<organism evidence="1 2">
    <name type="scientific">Coniosporium tulheliwenetii</name>
    <dbReference type="NCBI Taxonomy" id="3383036"/>
    <lineage>
        <taxon>Eukaryota</taxon>
        <taxon>Fungi</taxon>
        <taxon>Dikarya</taxon>
        <taxon>Ascomycota</taxon>
        <taxon>Pezizomycotina</taxon>
        <taxon>Dothideomycetes</taxon>
        <taxon>Dothideomycetes incertae sedis</taxon>
        <taxon>Coniosporium</taxon>
    </lineage>
</organism>
<comment type="caution">
    <text evidence="1">The sequence shown here is derived from an EMBL/GenBank/DDBJ whole genome shotgun (WGS) entry which is preliminary data.</text>
</comment>
<keyword evidence="2" id="KW-1185">Reference proteome</keyword>
<sequence>MDQELERSLQSAIYEFVQGLNSDTSVEDPWGFLDYELPEPPAIIPQENQDIHSQSIVQDPTTLYPSTPGDLYGPPQGLDGAGGCYSFPTSHIEDSTNVVQYGSSAGYYQDGALSPLSEGYGFTNVQLMPQPFCPADNFDFADLFDDSAYSDAIGLEKGVLSHDQRIVPHMAEPSSLELNLSDRVDAPSWTQRELEPNHDVSFSPASLLAMQSEIAPTKRAISISVTERPVKMVMKDMSPPGCSSFQIDPHKKQNEESMFTMLVHEKGLVNRRCENIDRATLEREDSTIFGISWPETRWFARIRFPAKDRLINLANVDFDFYNDIDVSVPIPCTLSKERRAQVPPVVRGRGVDCFFKLHGDVFRPQFEKDDLQYEETTLLWQGLAVYHTIAVVQNDNHMYDDLMGWSEKDARAFSAGMCQWAISRLSSILKDKNRVANLSLIQKYFLWVDLSALNQLICKEEHGFFGNVRWP</sequence>
<proteinExistence type="predicted"/>
<evidence type="ECO:0000313" key="1">
    <source>
        <dbReference type="EMBL" id="KAJ9634077.1"/>
    </source>
</evidence>
<accession>A0ACC2YFR3</accession>
<evidence type="ECO:0000313" key="2">
    <source>
        <dbReference type="Proteomes" id="UP001172680"/>
    </source>
</evidence>
<dbReference type="Proteomes" id="UP001172680">
    <property type="component" value="Unassembled WGS sequence"/>
</dbReference>
<gene>
    <name evidence="1" type="ORF">H2199_009108</name>
</gene>
<protein>
    <submittedName>
        <fullName evidence="1">Uncharacterized protein</fullName>
    </submittedName>
</protein>
<name>A0ACC2YFR3_9PEZI</name>
<dbReference type="EMBL" id="JAPDRP010000036">
    <property type="protein sequence ID" value="KAJ9634077.1"/>
    <property type="molecule type" value="Genomic_DNA"/>
</dbReference>
<reference evidence="1" key="1">
    <citation type="submission" date="2022-10" db="EMBL/GenBank/DDBJ databases">
        <title>Culturing micro-colonial fungi from biological soil crusts in the Mojave desert and describing Neophaeococcomyces mojavensis, and introducing the new genera and species Taxawa tesnikishii.</title>
        <authorList>
            <person name="Kurbessoian T."/>
            <person name="Stajich J.E."/>
        </authorList>
    </citation>
    <scope>NUCLEOTIDE SEQUENCE</scope>
    <source>
        <strain evidence="1">JES_115</strain>
    </source>
</reference>